<sequence length="81" mass="8766">MVTDGKRESQAVAAQIRAERAAGRMTIDELSQASGVPRQTLVRYLKGSRDIPIPTFYAIAEGLGVAADVLLDRAQHRDAQS</sequence>
<reference evidence="2 3" key="1">
    <citation type="submission" date="2023-07" db="EMBL/GenBank/DDBJ databases">
        <title>Sorghum-associated microbial communities from plants grown in Nebraska, USA.</title>
        <authorList>
            <person name="Schachtman D."/>
        </authorList>
    </citation>
    <scope>NUCLEOTIDE SEQUENCE [LARGE SCALE GENOMIC DNA]</scope>
    <source>
        <strain evidence="2 3">2980</strain>
    </source>
</reference>
<evidence type="ECO:0000313" key="3">
    <source>
        <dbReference type="Proteomes" id="UP001259347"/>
    </source>
</evidence>
<evidence type="ECO:0000259" key="1">
    <source>
        <dbReference type="PROSITE" id="PS50943"/>
    </source>
</evidence>
<dbReference type="PROSITE" id="PS50943">
    <property type="entry name" value="HTH_CROC1"/>
    <property type="match status" value="1"/>
</dbReference>
<dbReference type="CDD" id="cd00093">
    <property type="entry name" value="HTH_XRE"/>
    <property type="match status" value="1"/>
</dbReference>
<dbReference type="RefSeq" id="WP_310023222.1">
    <property type="nucleotide sequence ID" value="NZ_JAVDUM010000019.1"/>
</dbReference>
<organism evidence="2 3">
    <name type="scientific">Microbacterium resistens</name>
    <dbReference type="NCBI Taxonomy" id="156977"/>
    <lineage>
        <taxon>Bacteria</taxon>
        <taxon>Bacillati</taxon>
        <taxon>Actinomycetota</taxon>
        <taxon>Actinomycetes</taxon>
        <taxon>Micrococcales</taxon>
        <taxon>Microbacteriaceae</taxon>
        <taxon>Microbacterium</taxon>
    </lineage>
</organism>
<dbReference type="InterPro" id="IPR010982">
    <property type="entry name" value="Lambda_DNA-bd_dom_sf"/>
</dbReference>
<keyword evidence="3" id="KW-1185">Reference proteome</keyword>
<dbReference type="InterPro" id="IPR001387">
    <property type="entry name" value="Cro/C1-type_HTH"/>
</dbReference>
<name>A0ABU1SH59_9MICO</name>
<feature type="domain" description="HTH cro/C1-type" evidence="1">
    <location>
        <begin position="16"/>
        <end position="70"/>
    </location>
</feature>
<dbReference type="SUPFAM" id="SSF47413">
    <property type="entry name" value="lambda repressor-like DNA-binding domains"/>
    <property type="match status" value="1"/>
</dbReference>
<gene>
    <name evidence="2" type="ORF">J2Y69_003562</name>
</gene>
<dbReference type="Gene3D" id="1.10.260.40">
    <property type="entry name" value="lambda repressor-like DNA-binding domains"/>
    <property type="match status" value="1"/>
</dbReference>
<proteinExistence type="predicted"/>
<dbReference type="SMART" id="SM00530">
    <property type="entry name" value="HTH_XRE"/>
    <property type="match status" value="1"/>
</dbReference>
<dbReference type="EMBL" id="JAVDUM010000019">
    <property type="protein sequence ID" value="MDR6868936.1"/>
    <property type="molecule type" value="Genomic_DNA"/>
</dbReference>
<protein>
    <submittedName>
        <fullName evidence="2">Transcriptional regulator with XRE-family HTH domain</fullName>
    </submittedName>
</protein>
<comment type="caution">
    <text evidence="2">The sequence shown here is derived from an EMBL/GenBank/DDBJ whole genome shotgun (WGS) entry which is preliminary data.</text>
</comment>
<evidence type="ECO:0000313" key="2">
    <source>
        <dbReference type="EMBL" id="MDR6868936.1"/>
    </source>
</evidence>
<dbReference type="Pfam" id="PF01381">
    <property type="entry name" value="HTH_3"/>
    <property type="match status" value="1"/>
</dbReference>
<dbReference type="Proteomes" id="UP001259347">
    <property type="component" value="Unassembled WGS sequence"/>
</dbReference>
<accession>A0ABU1SH59</accession>